<accession>A0A4Q7LUH2</accession>
<dbReference type="SUPFAM" id="SSF52540">
    <property type="entry name" value="P-loop containing nucleoside triphosphate hydrolases"/>
    <property type="match status" value="1"/>
</dbReference>
<keyword evidence="3" id="KW-0067">ATP-binding</keyword>
<keyword evidence="2" id="KW-0547">Nucleotide-binding</keyword>
<dbReference type="SUPFAM" id="SSF160246">
    <property type="entry name" value="EspE N-terminal domain-like"/>
    <property type="match status" value="1"/>
</dbReference>
<feature type="domain" description="Bacterial type II secretion system protein E" evidence="5">
    <location>
        <begin position="399"/>
        <end position="413"/>
    </location>
</feature>
<dbReference type="RefSeq" id="WP_130480214.1">
    <property type="nucleotide sequence ID" value="NZ_SGWV01000007.1"/>
</dbReference>
<dbReference type="Gene3D" id="3.30.450.90">
    <property type="match status" value="1"/>
</dbReference>
<evidence type="ECO:0000256" key="4">
    <source>
        <dbReference type="SAM" id="MobiDB-lite"/>
    </source>
</evidence>
<gene>
    <name evidence="6" type="ORF">EV685_0290</name>
</gene>
<dbReference type="PANTHER" id="PTHR30258:SF1">
    <property type="entry name" value="PROTEIN TRANSPORT PROTEIN HOFB HOMOLOG"/>
    <property type="match status" value="1"/>
</dbReference>
<dbReference type="AlphaFoldDB" id="A0A4Q7LUH2"/>
<dbReference type="InterPro" id="IPR027417">
    <property type="entry name" value="P-loop_NTPase"/>
</dbReference>
<reference evidence="6 7" key="1">
    <citation type="submission" date="2019-02" db="EMBL/GenBank/DDBJ databases">
        <title>Genomic Encyclopedia of Type Strains, Phase IV (KMG-IV): sequencing the most valuable type-strain genomes for metagenomic binning, comparative biology and taxonomic classification.</title>
        <authorList>
            <person name="Goeker M."/>
        </authorList>
    </citation>
    <scope>NUCLEOTIDE SEQUENCE [LARGE SCALE GENOMIC DNA]</scope>
    <source>
        <strain evidence="6 7">DSM 10617</strain>
    </source>
</reference>
<dbReference type="InterPro" id="IPR001482">
    <property type="entry name" value="T2SS/T4SS_dom"/>
</dbReference>
<feature type="compositionally biased region" description="Basic and acidic residues" evidence="4">
    <location>
        <begin position="1"/>
        <end position="14"/>
    </location>
</feature>
<feature type="region of interest" description="Disordered" evidence="4">
    <location>
        <begin position="1"/>
        <end position="21"/>
    </location>
</feature>
<dbReference type="InterPro" id="IPR007831">
    <property type="entry name" value="T2SS_GspE_N"/>
</dbReference>
<name>A0A4Q7LUH2_9BURK</name>
<dbReference type="Gene3D" id="3.40.50.300">
    <property type="entry name" value="P-loop containing nucleotide triphosphate hydrolases"/>
    <property type="match status" value="1"/>
</dbReference>
<dbReference type="PROSITE" id="PS00662">
    <property type="entry name" value="T2SP_E"/>
    <property type="match status" value="1"/>
</dbReference>
<dbReference type="InterPro" id="IPR037257">
    <property type="entry name" value="T2SS_E_N_sf"/>
</dbReference>
<evidence type="ECO:0000256" key="1">
    <source>
        <dbReference type="ARBA" id="ARBA00006611"/>
    </source>
</evidence>
<dbReference type="GO" id="GO:0005886">
    <property type="term" value="C:plasma membrane"/>
    <property type="evidence" value="ECO:0007669"/>
    <property type="project" value="TreeGrafter"/>
</dbReference>
<evidence type="ECO:0000256" key="3">
    <source>
        <dbReference type="ARBA" id="ARBA00022840"/>
    </source>
</evidence>
<evidence type="ECO:0000313" key="7">
    <source>
        <dbReference type="Proteomes" id="UP000293433"/>
    </source>
</evidence>
<dbReference type="PANTHER" id="PTHR30258">
    <property type="entry name" value="TYPE II SECRETION SYSTEM PROTEIN GSPE-RELATED"/>
    <property type="match status" value="1"/>
</dbReference>
<comment type="caution">
    <text evidence="6">The sequence shown here is derived from an EMBL/GenBank/DDBJ whole genome shotgun (WGS) entry which is preliminary data.</text>
</comment>
<evidence type="ECO:0000256" key="2">
    <source>
        <dbReference type="ARBA" id="ARBA00022741"/>
    </source>
</evidence>
<dbReference type="CDD" id="cd01129">
    <property type="entry name" value="PulE-GspE-like"/>
    <property type="match status" value="1"/>
</dbReference>
<dbReference type="OrthoDB" id="5790493at2"/>
<comment type="similarity">
    <text evidence="1">Belongs to the GSP E family.</text>
</comment>
<dbReference type="GO" id="GO:0016887">
    <property type="term" value="F:ATP hydrolysis activity"/>
    <property type="evidence" value="ECO:0007669"/>
    <property type="project" value="TreeGrafter"/>
</dbReference>
<dbReference type="Proteomes" id="UP000293433">
    <property type="component" value="Unassembled WGS sequence"/>
</dbReference>
<keyword evidence="7" id="KW-1185">Reference proteome</keyword>
<organism evidence="6 7">
    <name type="scientific">Sphaerotilus mobilis</name>
    <dbReference type="NCBI Taxonomy" id="47994"/>
    <lineage>
        <taxon>Bacteria</taxon>
        <taxon>Pseudomonadati</taxon>
        <taxon>Pseudomonadota</taxon>
        <taxon>Betaproteobacteria</taxon>
        <taxon>Burkholderiales</taxon>
        <taxon>Sphaerotilaceae</taxon>
        <taxon>Sphaerotilus</taxon>
    </lineage>
</organism>
<dbReference type="EMBL" id="SGWV01000007">
    <property type="protein sequence ID" value="RZS58013.1"/>
    <property type="molecule type" value="Genomic_DNA"/>
</dbReference>
<dbReference type="Pfam" id="PF00437">
    <property type="entry name" value="T2SSE"/>
    <property type="match status" value="1"/>
</dbReference>
<dbReference type="GO" id="GO:0005524">
    <property type="term" value="F:ATP binding"/>
    <property type="evidence" value="ECO:0007669"/>
    <property type="project" value="UniProtKB-KW"/>
</dbReference>
<evidence type="ECO:0000259" key="5">
    <source>
        <dbReference type="PROSITE" id="PS00662"/>
    </source>
</evidence>
<proteinExistence type="inferred from homology"/>
<sequence length="584" mass="64416">METPHENVRGDRNDSGYTLEDGGADLMQEQVNAVQQRLLDRFEAESQISSQAHAPVREAAFRRWLGEASGMLLGDLRQARTELADFTLIPFAQGQRRLCVALRRADHAIDLVLADPFDRGTRQWIESRLREGGHPRTRWYVATTGDVQAFYGRLERETRALAADTGGLTGDGERGDSGTLELSLAQISADESPVVRFLNGTLYDALQAQASDIHLECGPRGLVVKYRLDGVLQSVSRPEGREFADRVISRLKVLADLDISERRVPQDGRLKLSRSGREIDVRVSIMPSSYGEDAVLRILDRYQLAADQTLSVDHLGFDAHAAAFIRRLAQMPYGLLLVTGPTGSGKTTTLYGVLSEIHTGQDKMITIEDPVEYQLPDVLQIPVNEAKGLTFARGLRSILRHDPDRIMVGEMRDAETAQIAVQAALTGHQVYATVHANNVFDVIGRLASMGVDPYNLVAALNGVVAQRLVRVICPHCTEPVKPDLELLTTSGLDETVFDLPWRFQRGRGCSHCRGTGYKGRRAIAQTMALDIELKSLIAERASPARLREAAEKRGLITLRQAALDFVKAGVTTLEEANRVTAVQE</sequence>
<evidence type="ECO:0000313" key="6">
    <source>
        <dbReference type="EMBL" id="RZS58013.1"/>
    </source>
</evidence>
<dbReference type="Pfam" id="PF05157">
    <property type="entry name" value="MshEN"/>
    <property type="match status" value="1"/>
</dbReference>
<protein>
    <submittedName>
        <fullName evidence="6">General secretion pathway protein E</fullName>
    </submittedName>
</protein>